<dbReference type="InterPro" id="IPR036465">
    <property type="entry name" value="vWFA_dom_sf"/>
</dbReference>
<sequence>MVMLPVSLAVAVCVLATLAEMVHQRRVQRVSGLVFGPHRGLSVAARLAPVLRVVSLTAVTWGLTVLILLPPKAHGLVELPKEQRQNLIIALDVSPSMRAVDAGQKHDISRMRRAAEAIESIFSRSTMEGMTVSVVAFYTKAKPVVVQSTDMEVIRHVTNDLPLHYMFDSGKTNILAGIETSAQLAKNWPLNSTTLLVITDGDTVPSTELPLFPPSIKDLLLIGVGDPNNGTRVNSELTRQNVDALRQVAMRYQGNYHNANEQNLPTTLLNDLAISSRRSKRSQFSMKDWALLCVGAGSLMSAAVPLGLALFGTRWRPGTTDVARTAVKRTSERYSLKNVAS</sequence>
<dbReference type="STRING" id="1576369.SAMN05421753_11136"/>
<protein>
    <submittedName>
        <fullName evidence="3">Ca-activated chloride channel family protein</fullName>
    </submittedName>
</protein>
<dbReference type="SUPFAM" id="SSF53300">
    <property type="entry name" value="vWA-like"/>
    <property type="match status" value="1"/>
</dbReference>
<dbReference type="RefSeq" id="WP_092051465.1">
    <property type="nucleotide sequence ID" value="NZ_FOQD01000011.1"/>
</dbReference>
<dbReference type="InterPro" id="IPR002035">
    <property type="entry name" value="VWF_A"/>
</dbReference>
<evidence type="ECO:0000259" key="2">
    <source>
        <dbReference type="PROSITE" id="PS50234"/>
    </source>
</evidence>
<dbReference type="EMBL" id="FOQD01000011">
    <property type="protein sequence ID" value="SFI64556.1"/>
    <property type="molecule type" value="Genomic_DNA"/>
</dbReference>
<dbReference type="OrthoDB" id="278351at2"/>
<evidence type="ECO:0000256" key="1">
    <source>
        <dbReference type="SAM" id="Phobius"/>
    </source>
</evidence>
<keyword evidence="4" id="KW-1185">Reference proteome</keyword>
<reference evidence="4" key="1">
    <citation type="submission" date="2016-10" db="EMBL/GenBank/DDBJ databases">
        <authorList>
            <person name="Varghese N."/>
            <person name="Submissions S."/>
        </authorList>
    </citation>
    <scope>NUCLEOTIDE SEQUENCE [LARGE SCALE GENOMIC DNA]</scope>
    <source>
        <strain evidence="4">DSM 26348</strain>
    </source>
</reference>
<dbReference type="PROSITE" id="PS50234">
    <property type="entry name" value="VWFA"/>
    <property type="match status" value="1"/>
</dbReference>
<feature type="domain" description="VWFA" evidence="2">
    <location>
        <begin position="86"/>
        <end position="272"/>
    </location>
</feature>
<keyword evidence="1" id="KW-0812">Transmembrane</keyword>
<name>A0A1I3JWL5_9PLAN</name>
<dbReference type="Proteomes" id="UP000199518">
    <property type="component" value="Unassembled WGS sequence"/>
</dbReference>
<evidence type="ECO:0000313" key="4">
    <source>
        <dbReference type="Proteomes" id="UP000199518"/>
    </source>
</evidence>
<feature type="transmembrane region" description="Helical" evidence="1">
    <location>
        <begin position="289"/>
        <end position="311"/>
    </location>
</feature>
<proteinExistence type="predicted"/>
<dbReference type="Gene3D" id="3.40.50.410">
    <property type="entry name" value="von Willebrand factor, type A domain"/>
    <property type="match status" value="1"/>
</dbReference>
<accession>A0A1I3JWL5</accession>
<gene>
    <name evidence="3" type="ORF">SAMN05421753_11136</name>
</gene>
<dbReference type="AlphaFoldDB" id="A0A1I3JWL5"/>
<keyword evidence="1" id="KW-1133">Transmembrane helix</keyword>
<dbReference type="SMART" id="SM00327">
    <property type="entry name" value="VWA"/>
    <property type="match status" value="1"/>
</dbReference>
<dbReference type="Pfam" id="PF13519">
    <property type="entry name" value="VWA_2"/>
    <property type="match status" value="1"/>
</dbReference>
<evidence type="ECO:0000313" key="3">
    <source>
        <dbReference type="EMBL" id="SFI64556.1"/>
    </source>
</evidence>
<keyword evidence="1" id="KW-0472">Membrane</keyword>
<organism evidence="3 4">
    <name type="scientific">Planctomicrobium piriforme</name>
    <dbReference type="NCBI Taxonomy" id="1576369"/>
    <lineage>
        <taxon>Bacteria</taxon>
        <taxon>Pseudomonadati</taxon>
        <taxon>Planctomycetota</taxon>
        <taxon>Planctomycetia</taxon>
        <taxon>Planctomycetales</taxon>
        <taxon>Planctomycetaceae</taxon>
        <taxon>Planctomicrobium</taxon>
    </lineage>
</organism>